<proteinExistence type="inferred from homology"/>
<reference evidence="4 5" key="1">
    <citation type="submission" date="2019-09" db="EMBL/GenBank/DDBJ databases">
        <title>The hologenome of the rock-dwelling lichen Lasallia pustulata.</title>
        <authorList>
            <person name="Greshake Tzovaras B."/>
            <person name="Segers F."/>
            <person name="Bicker A."/>
            <person name="Dal Grande F."/>
            <person name="Otte J."/>
            <person name="Hankeln T."/>
            <person name="Schmitt I."/>
            <person name="Ebersberger I."/>
        </authorList>
    </citation>
    <scope>NUCLEOTIDE SEQUENCE [LARGE SCALE GENOMIC DNA]</scope>
    <source>
        <strain evidence="4">A1-1</strain>
    </source>
</reference>
<dbReference type="PANTHER" id="PTHR14359:SF21">
    <property type="entry name" value="FLAVOPROTEIN DOMAIN-CONTAINING PROTEIN"/>
    <property type="match status" value="1"/>
</dbReference>
<dbReference type="InterPro" id="IPR036551">
    <property type="entry name" value="Flavin_trans-like"/>
</dbReference>
<dbReference type="SUPFAM" id="SSF52507">
    <property type="entry name" value="Homo-oligomeric flavin-containing Cys decarboxylases, HFCD"/>
    <property type="match status" value="1"/>
</dbReference>
<evidence type="ECO:0000259" key="3">
    <source>
        <dbReference type="Pfam" id="PF02441"/>
    </source>
</evidence>
<accession>A0A5M8PWA1</accession>
<evidence type="ECO:0000256" key="2">
    <source>
        <dbReference type="SAM" id="MobiDB-lite"/>
    </source>
</evidence>
<evidence type="ECO:0000313" key="5">
    <source>
        <dbReference type="Proteomes" id="UP000324767"/>
    </source>
</evidence>
<dbReference type="AlphaFoldDB" id="A0A5M8PWA1"/>
<feature type="compositionally biased region" description="Basic and acidic residues" evidence="2">
    <location>
        <begin position="424"/>
        <end position="433"/>
    </location>
</feature>
<protein>
    <recommendedName>
        <fullName evidence="3">Flavoprotein domain-containing protein</fullName>
    </recommendedName>
</protein>
<evidence type="ECO:0000313" key="4">
    <source>
        <dbReference type="EMBL" id="KAA6413227.1"/>
    </source>
</evidence>
<dbReference type="SUPFAM" id="SSF140860">
    <property type="entry name" value="Pseudo ankyrin repeat-like"/>
    <property type="match status" value="2"/>
</dbReference>
<dbReference type="OrthoDB" id="70387at2759"/>
<feature type="domain" description="Flavoprotein" evidence="3">
    <location>
        <begin position="62"/>
        <end position="161"/>
    </location>
</feature>
<comment type="caution">
    <text evidence="4">The sequence shown here is derived from an EMBL/GenBank/DDBJ whole genome shotgun (WGS) entry which is preliminary data.</text>
</comment>
<dbReference type="Gene3D" id="3.40.50.1950">
    <property type="entry name" value="Flavin prenyltransferase-like"/>
    <property type="match status" value="1"/>
</dbReference>
<dbReference type="PANTHER" id="PTHR14359">
    <property type="entry name" value="HOMO-OLIGOMERIC FLAVIN CONTAINING CYS DECARBOXYLASE FAMILY"/>
    <property type="match status" value="1"/>
</dbReference>
<name>A0A5M8PWA1_9LECA</name>
<dbReference type="GO" id="GO:0071513">
    <property type="term" value="C:phosphopantothenoylcysteine decarboxylase complex"/>
    <property type="evidence" value="ECO:0007669"/>
    <property type="project" value="TreeGrafter"/>
</dbReference>
<dbReference type="GO" id="GO:0004633">
    <property type="term" value="F:phosphopantothenoylcysteine decarboxylase activity"/>
    <property type="evidence" value="ECO:0007669"/>
    <property type="project" value="TreeGrafter"/>
</dbReference>
<dbReference type="Proteomes" id="UP000324767">
    <property type="component" value="Unassembled WGS sequence"/>
</dbReference>
<gene>
    <name evidence="4" type="ORF">FRX48_02971</name>
</gene>
<feature type="region of interest" description="Disordered" evidence="2">
    <location>
        <begin position="423"/>
        <end position="455"/>
    </location>
</feature>
<organism evidence="4 5">
    <name type="scientific">Lasallia pustulata</name>
    <dbReference type="NCBI Taxonomy" id="136370"/>
    <lineage>
        <taxon>Eukaryota</taxon>
        <taxon>Fungi</taxon>
        <taxon>Dikarya</taxon>
        <taxon>Ascomycota</taxon>
        <taxon>Pezizomycotina</taxon>
        <taxon>Lecanoromycetes</taxon>
        <taxon>OSLEUM clade</taxon>
        <taxon>Umbilicariomycetidae</taxon>
        <taxon>Umbilicariales</taxon>
        <taxon>Umbilicariaceae</taxon>
        <taxon>Lasallia</taxon>
    </lineage>
</organism>
<dbReference type="GO" id="GO:0015937">
    <property type="term" value="P:coenzyme A biosynthetic process"/>
    <property type="evidence" value="ECO:0007669"/>
    <property type="project" value="TreeGrafter"/>
</dbReference>
<dbReference type="Pfam" id="PF02441">
    <property type="entry name" value="Flavoprotein"/>
    <property type="match status" value="1"/>
</dbReference>
<dbReference type="EMBL" id="VXIT01000004">
    <property type="protein sequence ID" value="KAA6413227.1"/>
    <property type="molecule type" value="Genomic_DNA"/>
</dbReference>
<comment type="similarity">
    <text evidence="1">Belongs to the HFCD (homooligomeric flavin containing Cys decarboxylase) superfamily.</text>
</comment>
<evidence type="ECO:0000256" key="1">
    <source>
        <dbReference type="ARBA" id="ARBA00038350"/>
    </source>
</evidence>
<dbReference type="GO" id="GO:0010181">
    <property type="term" value="F:FMN binding"/>
    <property type="evidence" value="ECO:0007669"/>
    <property type="project" value="TreeGrafter"/>
</dbReference>
<dbReference type="InterPro" id="IPR003382">
    <property type="entry name" value="Flavoprotein"/>
</dbReference>
<sequence length="605" mass="68415">MVIESAANSIQKRFHVLVIQDGAQEHQTAKKILSCFASHVHVIVRAMACTRNNASDYIQTSAVEDDKFDDLSYELIRGIAHLRPDTILLSKWADLLVVAPIKADTIAKMLHGFSDSILLEILRSWDVSKKILMVPGMSTAMWENPMTKKQLNKIRRKWNWIRVLEPVLWGHSRGEVPAMTGWSGLEELAQNVENQADLMTIGREVDTVTGESSDLPSSDRPTNMQLPPEIWSIILQNVGDWEVAKSLGIYTTLPVPPEWQRPEITDVPRDFMKDLEWTILTGKHLDIIKHLRSGPPQKWLSRLCVKLVIKFGLTNLLSYLETHFFDLFWYSFGHTLLPDKASAVFGRTCVLEWWRTSPSFLNKEYTSEAIDGASKAGFIQVLDWWRDSGLALRYTEAALEQASSKGRTDVLEWWHKASLHHGSQRIDDSDSSHQRGGSPRLRRSTTWPNPSAVAPQYDVDSHSGLPQPIPLKVGKSLIFAAQNGQALAVRWWATSGVPLLHEESVPKLASAAGHVEVLQVWKELKGDKMNFDNQVLVAATKNGHAEVLEWWRRSDFRVEYKTCDIEEALEDSLGGEGERKVRGWWARNGLNLGVGTSEWMKVKVL</sequence>